<comment type="caution">
    <text evidence="2">The sequence shown here is derived from an EMBL/GenBank/DDBJ whole genome shotgun (WGS) entry which is preliminary data.</text>
</comment>
<dbReference type="SUPFAM" id="SSF51445">
    <property type="entry name" value="(Trans)glycosidases"/>
    <property type="match status" value="1"/>
</dbReference>
<evidence type="ECO:0000313" key="3">
    <source>
        <dbReference type="Proteomes" id="UP000094472"/>
    </source>
</evidence>
<reference evidence="2 3" key="1">
    <citation type="journal article" date="2016" name="Environ. Microbiol.">
        <title>New Methyloceanibacter diversity from North Sea sediments includes methanotroph containing solely the soluble methane monooxygenase.</title>
        <authorList>
            <person name="Vekeman B."/>
            <person name="Kerckhof F.M."/>
            <person name="Cremers G."/>
            <person name="de Vos P."/>
            <person name="Vandamme P."/>
            <person name="Boon N."/>
            <person name="Op den Camp H.J."/>
            <person name="Heylen K."/>
        </authorList>
    </citation>
    <scope>NUCLEOTIDE SEQUENCE [LARGE SCALE GENOMIC DNA]</scope>
    <source>
        <strain evidence="2 3">R-67175</strain>
    </source>
</reference>
<dbReference type="OrthoDB" id="5395100at2"/>
<keyword evidence="3" id="KW-1185">Reference proteome</keyword>
<organism evidence="2 3">
    <name type="scientific">Methyloceanibacter superfactus</name>
    <dbReference type="NCBI Taxonomy" id="1774969"/>
    <lineage>
        <taxon>Bacteria</taxon>
        <taxon>Pseudomonadati</taxon>
        <taxon>Pseudomonadota</taxon>
        <taxon>Alphaproteobacteria</taxon>
        <taxon>Hyphomicrobiales</taxon>
        <taxon>Hyphomicrobiaceae</taxon>
        <taxon>Methyloceanibacter</taxon>
    </lineage>
</organism>
<gene>
    <name evidence="2" type="ORF">AUC69_01950</name>
</gene>
<dbReference type="Pfam" id="PF08924">
    <property type="entry name" value="Rv2525c_GlyHyd-like"/>
    <property type="match status" value="1"/>
</dbReference>
<dbReference type="STRING" id="1774969.AUC69_01950"/>
<evidence type="ECO:0000259" key="1">
    <source>
        <dbReference type="Pfam" id="PF08924"/>
    </source>
</evidence>
<protein>
    <recommendedName>
        <fullName evidence="1">Rv2525c-like glycoside hydrolase-like domain-containing protein</fullName>
    </recommendedName>
</protein>
<sequence length="355" mass="38884">MIGRYLGRCAQWRGKRLIDNGLAGQPGSEIDAILDHGFAVLSIYQYLSSSKYKFQGKSFDSRGRLFTLKDANCAKAASPPHSTKTEAELDSRAAVAQARALGQPANTAIYFGVDFNFDRSDAATAKKMVEYFTVVNRNLRSAGYLVGAYGSGDALMLLKHHRLIDFTWLSASRSFGGSTAFHNSGQWHLFQNWTDTRWFAARAGGKCKGGLPLDTDIQNAAFAGQSIGFWTREGPYAVPKARTVAIFNQRRFACNGDALIRATGALPPGPLASTAHCGRPYIECEPRLGRGLVAQICYANTARVGESNGVLVRVDYDDDGRFDGWTMVDNLSRSFAHKPTYIKDQAARRSAVCPR</sequence>
<dbReference type="AlphaFoldDB" id="A0A1E3VR67"/>
<dbReference type="EMBL" id="LPWF01000033">
    <property type="protein sequence ID" value="ODR96013.1"/>
    <property type="molecule type" value="Genomic_DNA"/>
</dbReference>
<accession>A0A1E3VR67</accession>
<feature type="domain" description="Rv2525c-like glycoside hydrolase-like" evidence="1">
    <location>
        <begin position="2"/>
        <end position="194"/>
    </location>
</feature>
<dbReference type="Gene3D" id="3.20.20.80">
    <property type="entry name" value="Glycosidases"/>
    <property type="match status" value="1"/>
</dbReference>
<dbReference type="InterPro" id="IPR017853">
    <property type="entry name" value="GH"/>
</dbReference>
<proteinExistence type="predicted"/>
<dbReference type="Proteomes" id="UP000094472">
    <property type="component" value="Unassembled WGS sequence"/>
</dbReference>
<dbReference type="RefSeq" id="WP_069442565.1">
    <property type="nucleotide sequence ID" value="NZ_LPWF01000033.1"/>
</dbReference>
<evidence type="ECO:0000313" key="2">
    <source>
        <dbReference type="EMBL" id="ODR96013.1"/>
    </source>
</evidence>
<name>A0A1E3VR67_9HYPH</name>
<dbReference type="InterPro" id="IPR015020">
    <property type="entry name" value="Rv2525c-like_Glyco_Hydro-like"/>
</dbReference>